<dbReference type="Proteomes" id="UP001569904">
    <property type="component" value="Unassembled WGS sequence"/>
</dbReference>
<name>A0ABV4QZV8_9ACTN</name>
<protein>
    <submittedName>
        <fullName evidence="1">Uncharacterized protein</fullName>
    </submittedName>
</protein>
<keyword evidence="2" id="KW-1185">Reference proteome</keyword>
<accession>A0ABV4QZV8</accession>
<reference evidence="1 2" key="1">
    <citation type="submission" date="2023-11" db="EMBL/GenBank/DDBJ databases">
        <title>Actinomadura monticuli sp. nov., isolated from volcanic ash.</title>
        <authorList>
            <person name="Lee S.D."/>
            <person name="Yang H."/>
            <person name="Kim I.S."/>
        </authorList>
    </citation>
    <scope>NUCLEOTIDE SEQUENCE [LARGE SCALE GENOMIC DNA]</scope>
    <source>
        <strain evidence="1 2">DSM 45346</strain>
    </source>
</reference>
<comment type="caution">
    <text evidence="1">The sequence shown here is derived from an EMBL/GenBank/DDBJ whole genome shotgun (WGS) entry which is preliminary data.</text>
</comment>
<sequence length="54" mass="5736">MCALGAGRSKPHLPSGDAEGVAAMHATGYRVDLEWWMDGESCCLENCAQPPMNA</sequence>
<dbReference type="EMBL" id="JAXCEH010000007">
    <property type="protein sequence ID" value="MFA1554742.1"/>
    <property type="molecule type" value="Genomic_DNA"/>
</dbReference>
<evidence type="ECO:0000313" key="2">
    <source>
        <dbReference type="Proteomes" id="UP001569904"/>
    </source>
</evidence>
<evidence type="ECO:0000313" key="1">
    <source>
        <dbReference type="EMBL" id="MFA1554742.1"/>
    </source>
</evidence>
<gene>
    <name evidence="1" type="ORF">SM436_13710</name>
</gene>
<organism evidence="1 2">
    <name type="scientific">Actinomadura chokoriensis</name>
    <dbReference type="NCBI Taxonomy" id="454156"/>
    <lineage>
        <taxon>Bacteria</taxon>
        <taxon>Bacillati</taxon>
        <taxon>Actinomycetota</taxon>
        <taxon>Actinomycetes</taxon>
        <taxon>Streptosporangiales</taxon>
        <taxon>Thermomonosporaceae</taxon>
        <taxon>Actinomadura</taxon>
    </lineage>
</organism>
<proteinExistence type="predicted"/>
<dbReference type="RefSeq" id="WP_371941285.1">
    <property type="nucleotide sequence ID" value="NZ_JAXCEH010000007.1"/>
</dbReference>